<evidence type="ECO:0000313" key="4">
    <source>
        <dbReference type="Proteomes" id="UP001369248"/>
    </source>
</evidence>
<feature type="domain" description="Transglycosylase SLT" evidence="2">
    <location>
        <begin position="71"/>
        <end position="183"/>
    </location>
</feature>
<dbReference type="Proteomes" id="UP001369248">
    <property type="component" value="Chromosome"/>
</dbReference>
<evidence type="ECO:0000259" key="2">
    <source>
        <dbReference type="Pfam" id="PF01464"/>
    </source>
</evidence>
<accession>A0ABZ2H8X4</accession>
<evidence type="ECO:0000256" key="1">
    <source>
        <dbReference type="SAM" id="Phobius"/>
    </source>
</evidence>
<dbReference type="EMBL" id="CP146072">
    <property type="protein sequence ID" value="WWR38887.1"/>
    <property type="molecule type" value="Genomic_DNA"/>
</dbReference>
<dbReference type="RefSeq" id="WP_338660509.1">
    <property type="nucleotide sequence ID" value="NZ_CP146072.1"/>
</dbReference>
<feature type="transmembrane region" description="Helical" evidence="1">
    <location>
        <begin position="51"/>
        <end position="69"/>
    </location>
</feature>
<organism evidence="3 4">
    <name type="scientific">Pseudomonas bubulae</name>
    <dbReference type="NCBI Taxonomy" id="2316085"/>
    <lineage>
        <taxon>Bacteria</taxon>
        <taxon>Pseudomonadati</taxon>
        <taxon>Pseudomonadota</taxon>
        <taxon>Gammaproteobacteria</taxon>
        <taxon>Pseudomonadales</taxon>
        <taxon>Pseudomonadaceae</taxon>
        <taxon>Pseudomonas</taxon>
    </lineage>
</organism>
<dbReference type="CDD" id="cd13400">
    <property type="entry name" value="LT_IagB-like"/>
    <property type="match status" value="1"/>
</dbReference>
<dbReference type="Gene3D" id="1.10.530.10">
    <property type="match status" value="1"/>
</dbReference>
<dbReference type="InterPro" id="IPR023346">
    <property type="entry name" value="Lysozyme-like_dom_sf"/>
</dbReference>
<keyword evidence="1" id="KW-1133">Transmembrane helix</keyword>
<sequence>MILRATLNTADSLLIINKTVQIQQDKTIYRLDWHPCFIRYLKRRGLYMKHSFLIILVICAGLTPTFAHANCWQDAGNRYDIDPLLLHAIAQVESKMNPAARNVNKDGTYDIGLMQVNSRHLKHLATFGISEYQLQTQPCTSVMAGAWILAKFVKQLGYSWDAVGAYNAGTKANREHLRNRYALRVKGYYGQLVSQREQRLQASARKSQAIFASGGERKFK</sequence>
<keyword evidence="1" id="KW-0472">Membrane</keyword>
<dbReference type="GeneID" id="89542662"/>
<evidence type="ECO:0000313" key="3">
    <source>
        <dbReference type="EMBL" id="WWR38887.1"/>
    </source>
</evidence>
<name>A0ABZ2H8X4_9PSED</name>
<protein>
    <submittedName>
        <fullName evidence="3">Transglycosylase SLT domain-containing protein</fullName>
    </submittedName>
</protein>
<keyword evidence="4" id="KW-1185">Reference proteome</keyword>
<gene>
    <name evidence="3" type="ORF">V6B39_05490</name>
</gene>
<dbReference type="InterPro" id="IPR008258">
    <property type="entry name" value="Transglycosylase_SLT_dom_1"/>
</dbReference>
<keyword evidence="1" id="KW-0812">Transmembrane</keyword>
<dbReference type="Pfam" id="PF01464">
    <property type="entry name" value="SLT"/>
    <property type="match status" value="1"/>
</dbReference>
<dbReference type="SUPFAM" id="SSF53955">
    <property type="entry name" value="Lysozyme-like"/>
    <property type="match status" value="1"/>
</dbReference>
<proteinExistence type="predicted"/>
<reference evidence="4" key="1">
    <citation type="submission" date="2024-02" db="EMBL/GenBank/DDBJ databases">
        <title>Exploring bacterial hosts of class 1 integrons in salad vegetable microbiomes with epicPCR.</title>
        <authorList>
            <person name="Qi Q."/>
            <person name="Ghaly T.M."/>
            <person name="Gillings M.R."/>
            <person name="Tetu S.G."/>
        </authorList>
    </citation>
    <scope>NUCLEOTIDE SEQUENCE [LARGE SCALE GENOMIC DNA]</scope>
    <source>
        <strain evidence="4">S2-2023-2</strain>
    </source>
</reference>